<proteinExistence type="predicted"/>
<feature type="non-terminal residue" evidence="1">
    <location>
        <position position="1"/>
    </location>
</feature>
<reference evidence="1" key="1">
    <citation type="journal article" date="2015" name="Nature">
        <title>Complex archaea that bridge the gap between prokaryotes and eukaryotes.</title>
        <authorList>
            <person name="Spang A."/>
            <person name="Saw J.H."/>
            <person name="Jorgensen S.L."/>
            <person name="Zaremba-Niedzwiedzka K."/>
            <person name="Martijn J."/>
            <person name="Lind A.E."/>
            <person name="van Eijk R."/>
            <person name="Schleper C."/>
            <person name="Guy L."/>
            <person name="Ettema T.J."/>
        </authorList>
    </citation>
    <scope>NUCLEOTIDE SEQUENCE</scope>
</reference>
<gene>
    <name evidence="1" type="ORF">LCGC14_2425360</name>
</gene>
<evidence type="ECO:0000313" key="1">
    <source>
        <dbReference type="EMBL" id="KKL23443.1"/>
    </source>
</evidence>
<organism evidence="1">
    <name type="scientific">marine sediment metagenome</name>
    <dbReference type="NCBI Taxonomy" id="412755"/>
    <lineage>
        <taxon>unclassified sequences</taxon>
        <taxon>metagenomes</taxon>
        <taxon>ecological metagenomes</taxon>
    </lineage>
</organism>
<protein>
    <submittedName>
        <fullName evidence="1">Uncharacterized protein</fullName>
    </submittedName>
</protein>
<dbReference type="AlphaFoldDB" id="A0A0F9EHL7"/>
<dbReference type="EMBL" id="LAZR01036972">
    <property type="protein sequence ID" value="KKL23443.1"/>
    <property type="molecule type" value="Genomic_DNA"/>
</dbReference>
<accession>A0A0F9EHL7</accession>
<name>A0A0F9EHL7_9ZZZZ</name>
<comment type="caution">
    <text evidence="1">The sequence shown here is derived from an EMBL/GenBank/DDBJ whole genome shotgun (WGS) entry which is preliminary data.</text>
</comment>
<sequence>PCIAHDITFGGRCLACGYDPNKTTPYICSECDAGDPTSVIIECDCLDN</sequence>